<dbReference type="SUPFAM" id="SSF55174">
    <property type="entry name" value="Alpha-L RNA-binding motif"/>
    <property type="match status" value="1"/>
</dbReference>
<dbReference type="Pfam" id="PF01479">
    <property type="entry name" value="S4"/>
    <property type="match status" value="1"/>
</dbReference>
<evidence type="ECO:0000259" key="4">
    <source>
        <dbReference type="SMART" id="SM00363"/>
    </source>
</evidence>
<dbReference type="InterPro" id="IPR029063">
    <property type="entry name" value="SAM-dependent_MTases_sf"/>
</dbReference>
<dbReference type="PROSITE" id="PS50889">
    <property type="entry name" value="S4"/>
    <property type="match status" value="1"/>
</dbReference>
<organism evidence="5 6">
    <name type="scientific">Alsobacter soli</name>
    <dbReference type="NCBI Taxonomy" id="2109933"/>
    <lineage>
        <taxon>Bacteria</taxon>
        <taxon>Pseudomonadati</taxon>
        <taxon>Pseudomonadota</taxon>
        <taxon>Alphaproteobacteria</taxon>
        <taxon>Hyphomicrobiales</taxon>
        <taxon>Alsobacteraceae</taxon>
        <taxon>Alsobacter</taxon>
    </lineage>
</organism>
<dbReference type="Proteomes" id="UP000239772">
    <property type="component" value="Unassembled WGS sequence"/>
</dbReference>
<dbReference type="CDD" id="cd00165">
    <property type="entry name" value="S4"/>
    <property type="match status" value="1"/>
</dbReference>
<dbReference type="Gene3D" id="3.40.50.150">
    <property type="entry name" value="Vaccinia Virus protein VP39"/>
    <property type="match status" value="1"/>
</dbReference>
<dbReference type="OrthoDB" id="9784736at2"/>
<gene>
    <name evidence="5" type="ORF">SLNSH_20160</name>
</gene>
<dbReference type="AlphaFoldDB" id="A0A2T1HNC8"/>
<dbReference type="SMART" id="SM00363">
    <property type="entry name" value="S4"/>
    <property type="match status" value="1"/>
</dbReference>
<dbReference type="GO" id="GO:0008168">
    <property type="term" value="F:methyltransferase activity"/>
    <property type="evidence" value="ECO:0007669"/>
    <property type="project" value="UniProtKB-KW"/>
</dbReference>
<reference evidence="6" key="1">
    <citation type="submission" date="2018-03" db="EMBL/GenBank/DDBJ databases">
        <authorList>
            <person name="Sun L."/>
            <person name="Liu H."/>
            <person name="Chen W."/>
            <person name="Huang K."/>
            <person name="Liu W."/>
            <person name="Gao X."/>
        </authorList>
    </citation>
    <scope>NUCLEOTIDE SEQUENCE [LARGE SCALE GENOMIC DNA]</scope>
    <source>
        <strain evidence="6">SH9</strain>
    </source>
</reference>
<dbReference type="SUPFAM" id="SSF53335">
    <property type="entry name" value="S-adenosyl-L-methionine-dependent methyltransferases"/>
    <property type="match status" value="1"/>
</dbReference>
<dbReference type="EMBL" id="PVZS01000030">
    <property type="protein sequence ID" value="PSC03152.1"/>
    <property type="molecule type" value="Genomic_DNA"/>
</dbReference>
<name>A0A2T1HNC8_9HYPH</name>
<accession>A0A2T1HNC8</accession>
<dbReference type="NCBIfam" id="TIGR00478">
    <property type="entry name" value="tly"/>
    <property type="match status" value="1"/>
</dbReference>
<comment type="caution">
    <text evidence="5">The sequence shown here is derived from an EMBL/GenBank/DDBJ whole genome shotgun (WGS) entry which is preliminary data.</text>
</comment>
<dbReference type="InterPro" id="IPR047048">
    <property type="entry name" value="TlyA"/>
</dbReference>
<dbReference type="InterPro" id="IPR004538">
    <property type="entry name" value="Hemolysin_A/TlyA"/>
</dbReference>
<dbReference type="RefSeq" id="WP_106339321.1">
    <property type="nucleotide sequence ID" value="NZ_PVZS01000030.1"/>
</dbReference>
<keyword evidence="6" id="KW-1185">Reference proteome</keyword>
<evidence type="ECO:0000313" key="6">
    <source>
        <dbReference type="Proteomes" id="UP000239772"/>
    </source>
</evidence>
<evidence type="ECO:0000256" key="3">
    <source>
        <dbReference type="PROSITE-ProRule" id="PRU00182"/>
    </source>
</evidence>
<dbReference type="PANTHER" id="PTHR32319:SF0">
    <property type="entry name" value="BACTERIAL HEMOLYSIN-LIKE PROTEIN"/>
    <property type="match status" value="1"/>
</dbReference>
<evidence type="ECO:0000313" key="5">
    <source>
        <dbReference type="EMBL" id="PSC03152.1"/>
    </source>
</evidence>
<dbReference type="InterPro" id="IPR002877">
    <property type="entry name" value="RNA_MeTrfase_FtsJ_dom"/>
</dbReference>
<dbReference type="PIRSF" id="PIRSF005578">
    <property type="entry name" value="TlyA"/>
    <property type="match status" value="1"/>
</dbReference>
<keyword evidence="1 3" id="KW-0694">RNA-binding</keyword>
<feature type="domain" description="RNA-binding S4" evidence="4">
    <location>
        <begin position="17"/>
        <end position="78"/>
    </location>
</feature>
<dbReference type="GO" id="GO:0032259">
    <property type="term" value="P:methylation"/>
    <property type="evidence" value="ECO:0007669"/>
    <property type="project" value="UniProtKB-KW"/>
</dbReference>
<dbReference type="PANTHER" id="PTHR32319">
    <property type="entry name" value="BACTERIAL HEMOLYSIN-LIKE PROTEIN"/>
    <property type="match status" value="1"/>
</dbReference>
<evidence type="ECO:0000256" key="2">
    <source>
        <dbReference type="ARBA" id="ARBA00029460"/>
    </source>
</evidence>
<dbReference type="InterPro" id="IPR002942">
    <property type="entry name" value="S4_RNA-bd"/>
</dbReference>
<evidence type="ECO:0000256" key="1">
    <source>
        <dbReference type="ARBA" id="ARBA00022884"/>
    </source>
</evidence>
<keyword evidence="5" id="KW-0489">Methyltransferase</keyword>
<protein>
    <submittedName>
        <fullName evidence="5">TlyA family rRNA (Cytidine-2'-O)-methyltransferase</fullName>
    </submittedName>
</protein>
<proteinExistence type="inferred from homology"/>
<dbReference type="InterPro" id="IPR036986">
    <property type="entry name" value="S4_RNA-bd_sf"/>
</dbReference>
<keyword evidence="5" id="KW-0808">Transferase</keyword>
<comment type="similarity">
    <text evidence="2">Belongs to the TlyA family.</text>
</comment>
<dbReference type="Pfam" id="PF01728">
    <property type="entry name" value="FtsJ"/>
    <property type="match status" value="1"/>
</dbReference>
<dbReference type="GO" id="GO:0003723">
    <property type="term" value="F:RNA binding"/>
    <property type="evidence" value="ECO:0007669"/>
    <property type="project" value="UniProtKB-KW"/>
</dbReference>
<sequence>MTRASPVESTAAPARSPRADVALVERGFFESRAKAQEAIAAGLVTVDGALVRKASEAIPVTATVRAEQPYPWVSRGGLKLAAALARFGYDPRDRFCLDVGSSTGGFSHVLLTLGARAITAVDVGHGQLHRTVREDPRVTSLEGRDARTLQAADLAESPSLLTFDLSFISLKLVLPHVLALAAPDAAMVALIKPQFEAGREKVRKGIVKDPAMHVAVCDDIEKLVRRLGWLPDGVIASPVPGGDGNREFLIGARRGAFPAAHG</sequence>
<dbReference type="Gene3D" id="3.10.290.10">
    <property type="entry name" value="RNA-binding S4 domain"/>
    <property type="match status" value="1"/>
</dbReference>